<sequence length="98" mass="10850">MWVALVADYFVYMDETGTLDFGPPRSPTESPYFGFGSVIFPGEHSEAIRDGHAPRASLESRGVRIPSQFHAKNDSWSTRGDVYAVIAGQKPRFDSTLP</sequence>
<proteinExistence type="predicted"/>
<gene>
    <name evidence="1" type="ORF">CFK38_07635</name>
</gene>
<dbReference type="EMBL" id="CP023563">
    <property type="protein sequence ID" value="ATG51412.1"/>
    <property type="molecule type" value="Genomic_DNA"/>
</dbReference>
<dbReference type="KEGG" id="brz:CFK38_07635"/>
<evidence type="ECO:0000313" key="1">
    <source>
        <dbReference type="EMBL" id="ATG51412.1"/>
    </source>
</evidence>
<dbReference type="AlphaFoldDB" id="A0A291GMV1"/>
<dbReference type="Proteomes" id="UP000218165">
    <property type="component" value="Chromosome"/>
</dbReference>
<organism evidence="1 2">
    <name type="scientific">Brachybacterium vulturis</name>
    <dbReference type="NCBI Taxonomy" id="2017484"/>
    <lineage>
        <taxon>Bacteria</taxon>
        <taxon>Bacillati</taxon>
        <taxon>Actinomycetota</taxon>
        <taxon>Actinomycetes</taxon>
        <taxon>Micrococcales</taxon>
        <taxon>Dermabacteraceae</taxon>
        <taxon>Brachybacterium</taxon>
    </lineage>
</organism>
<protein>
    <recommendedName>
        <fullName evidence="3">DUF3800 domain-containing protein</fullName>
    </recommendedName>
</protein>
<keyword evidence="2" id="KW-1185">Reference proteome</keyword>
<evidence type="ECO:0000313" key="2">
    <source>
        <dbReference type="Proteomes" id="UP000218165"/>
    </source>
</evidence>
<evidence type="ECO:0008006" key="3">
    <source>
        <dbReference type="Google" id="ProtNLM"/>
    </source>
</evidence>
<accession>A0A291GMV1</accession>
<reference evidence="2" key="1">
    <citation type="submission" date="2017-09" db="EMBL/GenBank/DDBJ databases">
        <title>Brachybacterium sp. VM2412.</title>
        <authorList>
            <person name="Tak E.J."/>
            <person name="Bae J.-W."/>
        </authorList>
    </citation>
    <scope>NUCLEOTIDE SEQUENCE [LARGE SCALE GENOMIC DNA]</scope>
    <source>
        <strain evidence="2">VM2412</strain>
    </source>
</reference>
<name>A0A291GMV1_9MICO</name>